<keyword evidence="5" id="KW-1185">Reference proteome</keyword>
<dbReference type="EMBL" id="JYIY01000070">
    <property type="protein sequence ID" value="KJL36921.1"/>
    <property type="molecule type" value="Genomic_DNA"/>
</dbReference>
<reference evidence="3 6" key="2">
    <citation type="journal article" date="2018" name="Nat. Biotechnol.">
        <title>A standardized bacterial taxonomy based on genome phylogeny substantially revises the tree of life.</title>
        <authorList>
            <person name="Parks D.H."/>
            <person name="Chuvochina M."/>
            <person name="Waite D.W."/>
            <person name="Rinke C."/>
            <person name="Skarshewski A."/>
            <person name="Chaumeil P.A."/>
            <person name="Hugenholtz P."/>
        </authorList>
    </citation>
    <scope>NUCLEOTIDE SEQUENCE [LARGE SCALE GENOMIC DNA]</scope>
    <source>
        <strain evidence="3">UBA9152</strain>
    </source>
</reference>
<protein>
    <submittedName>
        <fullName evidence="4">CYTH domain protein</fullName>
    </submittedName>
    <submittedName>
        <fullName evidence="3">CYTH domain-containing protein</fullName>
    </submittedName>
</protein>
<dbReference type="RefSeq" id="WP_045247208.1">
    <property type="nucleotide sequence ID" value="NZ_JYIY01000070.1"/>
</dbReference>
<comment type="caution">
    <text evidence="4">The sequence shown here is derived from an EMBL/GenBank/DDBJ whole genome shotgun (WGS) entry which is preliminary data.</text>
</comment>
<dbReference type="Proteomes" id="UP000257479">
    <property type="component" value="Unassembled WGS sequence"/>
</dbReference>
<dbReference type="CDD" id="cd07374">
    <property type="entry name" value="CYTH-like_Pase"/>
    <property type="match status" value="1"/>
</dbReference>
<dbReference type="InterPro" id="IPR033469">
    <property type="entry name" value="CYTH-like_dom_sf"/>
</dbReference>
<evidence type="ECO:0000313" key="3">
    <source>
        <dbReference type="EMBL" id="HAN25108.1"/>
    </source>
</evidence>
<dbReference type="OrthoDB" id="9777271at2"/>
<evidence type="ECO:0000259" key="2">
    <source>
        <dbReference type="SMART" id="SM01118"/>
    </source>
</evidence>
<dbReference type="STRING" id="400772.RR49_01256"/>
<feature type="compositionally biased region" description="Basic and acidic residues" evidence="1">
    <location>
        <begin position="7"/>
        <end position="16"/>
    </location>
</feature>
<reference evidence="4 5" key="1">
    <citation type="submission" date="2015-02" db="EMBL/GenBank/DDBJ databases">
        <title>Draft genome sequences of ten Microbacterium spp. with emphasis on heavy metal contaminated environments.</title>
        <authorList>
            <person name="Corretto E."/>
        </authorList>
    </citation>
    <scope>NUCLEOTIDE SEQUENCE [LARGE SCALE GENOMIC DNA]</scope>
    <source>
        <strain evidence="4 5">DSM 18659</strain>
    </source>
</reference>
<organism evidence="4 5">
    <name type="scientific">Microbacterium ginsengisoli</name>
    <dbReference type="NCBI Taxonomy" id="400772"/>
    <lineage>
        <taxon>Bacteria</taxon>
        <taxon>Bacillati</taxon>
        <taxon>Actinomycetota</taxon>
        <taxon>Actinomycetes</taxon>
        <taxon>Micrococcales</taxon>
        <taxon>Microbacteriaceae</taxon>
        <taxon>Microbacterium</taxon>
    </lineage>
</organism>
<dbReference type="InterPro" id="IPR023577">
    <property type="entry name" value="CYTH_domain"/>
</dbReference>
<sequence length="203" mass="21862">MSAEPTRSLEVERSYDVDADTPLPDLTTLGLTVGDAEPRDLDARYFDSADAALGRAGVAVRRRTGGPDEGWHVKIATPEGKLEWHWPLDIDSDPDQVPPAVAESVERWSAGPFAPLARIRNARTAYAVSDASGTPVAELVDDRVQTVDERTGRELAWREWEVELTPDSPVAPAEFFARIDAAVAAAGGRVAASDSKLARALGF</sequence>
<dbReference type="PATRIC" id="fig|400772.4.peg.1280"/>
<dbReference type="EMBL" id="DMNG01000191">
    <property type="protein sequence ID" value="HAN25108.1"/>
    <property type="molecule type" value="Genomic_DNA"/>
</dbReference>
<dbReference type="SUPFAM" id="SSF55154">
    <property type="entry name" value="CYTH-like phosphatases"/>
    <property type="match status" value="1"/>
</dbReference>
<accession>A0A0F0LZU2</accession>
<feature type="region of interest" description="Disordered" evidence="1">
    <location>
        <begin position="1"/>
        <end position="24"/>
    </location>
</feature>
<dbReference type="Pfam" id="PF01928">
    <property type="entry name" value="CYTH"/>
    <property type="match status" value="1"/>
</dbReference>
<gene>
    <name evidence="3" type="ORF">DCP95_11125</name>
    <name evidence="4" type="ORF">RR49_01256</name>
</gene>
<dbReference type="SMART" id="SM01118">
    <property type="entry name" value="CYTH"/>
    <property type="match status" value="1"/>
</dbReference>
<dbReference type="Gene3D" id="2.40.320.10">
    <property type="entry name" value="Hypothetical Protein Pfu-838710-001"/>
    <property type="match status" value="1"/>
</dbReference>
<evidence type="ECO:0000313" key="6">
    <source>
        <dbReference type="Proteomes" id="UP000257479"/>
    </source>
</evidence>
<evidence type="ECO:0000313" key="5">
    <source>
        <dbReference type="Proteomes" id="UP000033451"/>
    </source>
</evidence>
<dbReference type="AlphaFoldDB" id="A0A0F0LZU2"/>
<proteinExistence type="predicted"/>
<feature type="domain" description="CYTH" evidence="2">
    <location>
        <begin position="8"/>
        <end position="203"/>
    </location>
</feature>
<evidence type="ECO:0000256" key="1">
    <source>
        <dbReference type="SAM" id="MobiDB-lite"/>
    </source>
</evidence>
<dbReference type="Proteomes" id="UP000033451">
    <property type="component" value="Unassembled WGS sequence"/>
</dbReference>
<evidence type="ECO:0000313" key="4">
    <source>
        <dbReference type="EMBL" id="KJL36921.1"/>
    </source>
</evidence>
<name>A0A0F0LZU2_9MICO</name>